<protein>
    <recommendedName>
        <fullName evidence="1">Microcin J25-processing protein McjB C-terminal domain-containing protein</fullName>
    </recommendedName>
</protein>
<reference evidence="3" key="1">
    <citation type="submission" date="2017-11" db="EMBL/GenBank/DDBJ databases">
        <title>The complete genome sequence of Sphingopyxis pomeranensis sp. nov. strain WS5A3p.</title>
        <authorList>
            <person name="Kaminski M.A."/>
        </authorList>
    </citation>
    <scope>NUCLEOTIDE SEQUENCE [LARGE SCALE GENOMIC DNA]</scope>
    <source>
        <strain evidence="3">WS5A3p</strain>
    </source>
</reference>
<dbReference type="InterPro" id="IPR053521">
    <property type="entry name" value="McjB-like"/>
</dbReference>
<dbReference type="Pfam" id="PF13471">
    <property type="entry name" value="Transglut_core3"/>
    <property type="match status" value="1"/>
</dbReference>
<feature type="domain" description="Microcin J25-processing protein McjB C-terminal" evidence="1">
    <location>
        <begin position="116"/>
        <end position="215"/>
    </location>
</feature>
<evidence type="ECO:0000259" key="1">
    <source>
        <dbReference type="Pfam" id="PF13471"/>
    </source>
</evidence>
<evidence type="ECO:0000313" key="3">
    <source>
        <dbReference type="Proteomes" id="UP000238954"/>
    </source>
</evidence>
<comment type="caution">
    <text evidence="2">The sequence shown here is derived from an EMBL/GenBank/DDBJ whole genome shotgun (WGS) entry which is preliminary data.</text>
</comment>
<organism evidence="2 3">
    <name type="scientific">Sphingopyxis lindanitolerans</name>
    <dbReference type="NCBI Taxonomy" id="2054227"/>
    <lineage>
        <taxon>Bacteria</taxon>
        <taxon>Pseudomonadati</taxon>
        <taxon>Pseudomonadota</taxon>
        <taxon>Alphaproteobacteria</taxon>
        <taxon>Sphingomonadales</taxon>
        <taxon>Sphingomonadaceae</taxon>
        <taxon>Sphingopyxis</taxon>
    </lineage>
</organism>
<proteinExistence type="predicted"/>
<evidence type="ECO:0000313" key="2">
    <source>
        <dbReference type="EMBL" id="PQM26673.1"/>
    </source>
</evidence>
<dbReference type="Proteomes" id="UP000238954">
    <property type="component" value="Chromosome"/>
</dbReference>
<dbReference type="AlphaFoldDB" id="A0A2S8B2V0"/>
<accession>A0A2S8B2V0</accession>
<name>A0A2S8B2V0_9SPHN</name>
<keyword evidence="3" id="KW-1185">Reference proteome</keyword>
<dbReference type="InterPro" id="IPR032708">
    <property type="entry name" value="McjB_C"/>
</dbReference>
<gene>
    <name evidence="2" type="ORF">CVO77_16850</name>
</gene>
<dbReference type="EMBL" id="PHFW01000003">
    <property type="protein sequence ID" value="PQM26673.1"/>
    <property type="molecule type" value="Genomic_DNA"/>
</dbReference>
<sequence length="221" mass="23773">MTFHLAPHMSYGVFGTRAVLLDLVTDRYLLLGEAEAAALAALAKPDPSASPALVNALLARRIIVEGAGSVIAPVDQPRPLASALETLDGGGGVSTLEASLSCIRAILSIRTMGLARTIMRARAFRRRCERRRDGRLVTDSGRAAFFARGFAEARIGVPLPRRCVPDSLALARCLWNRGIAADVFFGVQLDPLLAHAWVQIDDVVLSDPLNIAADYCPVFRL</sequence>
<dbReference type="NCBIfam" id="NF033537">
    <property type="entry name" value="lasso_biosyn_B2"/>
    <property type="match status" value="1"/>
</dbReference>